<evidence type="ECO:0000256" key="1">
    <source>
        <dbReference type="SAM" id="SignalP"/>
    </source>
</evidence>
<reference evidence="2 3" key="1">
    <citation type="submission" date="2020-03" db="EMBL/GenBank/DDBJ databases">
        <title>Cyclobacterium plantarum sp. nov., a marine bacterium isolated from a coastal-marine wetland.</title>
        <authorList>
            <person name="Sanchez-Porro C."/>
            <person name="Ventosa A."/>
            <person name="Amoozegar M."/>
        </authorList>
    </citation>
    <scope>NUCLEOTIDE SEQUENCE [LARGE SCALE GENOMIC DNA]</scope>
    <source>
        <strain evidence="2 3">GBPx2</strain>
    </source>
</reference>
<accession>A0ABX0H0P3</accession>
<keyword evidence="1" id="KW-0732">Signal</keyword>
<gene>
    <name evidence="2" type="ORF">G9Q97_00680</name>
</gene>
<evidence type="ECO:0000313" key="2">
    <source>
        <dbReference type="EMBL" id="NHE55326.1"/>
    </source>
</evidence>
<dbReference type="Proteomes" id="UP000649799">
    <property type="component" value="Unassembled WGS sequence"/>
</dbReference>
<feature type="chain" id="PRO_5045381717" evidence="1">
    <location>
        <begin position="25"/>
        <end position="53"/>
    </location>
</feature>
<comment type="caution">
    <text evidence="2">The sequence shown here is derived from an EMBL/GenBank/DDBJ whole genome shotgun (WGS) entry which is preliminary data.</text>
</comment>
<name>A0ABX0H0P3_9BACT</name>
<organism evidence="2 3">
    <name type="scientific">Cyclobacterium plantarum</name>
    <dbReference type="NCBI Taxonomy" id="2716263"/>
    <lineage>
        <taxon>Bacteria</taxon>
        <taxon>Pseudomonadati</taxon>
        <taxon>Bacteroidota</taxon>
        <taxon>Cytophagia</taxon>
        <taxon>Cytophagales</taxon>
        <taxon>Cyclobacteriaceae</taxon>
        <taxon>Cyclobacterium</taxon>
    </lineage>
</organism>
<dbReference type="RefSeq" id="WP_166142139.1">
    <property type="nucleotide sequence ID" value="NZ_JAANYN010000001.1"/>
</dbReference>
<sequence length="53" mass="6022">MHKQLAAFFPALILLSGLFSSTWAQSNPDQIIFKTGWVTTYGVSVKYPRYARN</sequence>
<proteinExistence type="predicted"/>
<protein>
    <submittedName>
        <fullName evidence="2">Uncharacterized protein</fullName>
    </submittedName>
</protein>
<keyword evidence="3" id="KW-1185">Reference proteome</keyword>
<evidence type="ECO:0000313" key="3">
    <source>
        <dbReference type="Proteomes" id="UP000649799"/>
    </source>
</evidence>
<feature type="signal peptide" evidence="1">
    <location>
        <begin position="1"/>
        <end position="24"/>
    </location>
</feature>
<dbReference type="EMBL" id="JAANYN010000001">
    <property type="protein sequence ID" value="NHE55326.1"/>
    <property type="molecule type" value="Genomic_DNA"/>
</dbReference>